<feature type="region of interest" description="Disordered" evidence="1">
    <location>
        <begin position="274"/>
        <end position="293"/>
    </location>
</feature>
<dbReference type="RefSeq" id="WP_012166248.1">
    <property type="nucleotide sequence ID" value="NC_009925.1"/>
</dbReference>
<dbReference type="OrthoDB" id="524863at2"/>
<name>A8ZLP4_ACAM1</name>
<dbReference type="EMBL" id="CP000828">
    <property type="protein sequence ID" value="ABW31054.1"/>
    <property type="molecule type" value="Genomic_DNA"/>
</dbReference>
<dbReference type="PANTHER" id="PTHR33498:SF1">
    <property type="entry name" value="TRANSPOSASE FOR INSERTION SEQUENCE ELEMENT IS1557"/>
    <property type="match status" value="1"/>
</dbReference>
<accession>A8ZLP4</accession>
<dbReference type="InterPro" id="IPR002560">
    <property type="entry name" value="Transposase_DDE"/>
</dbReference>
<dbReference type="InterPro" id="IPR047951">
    <property type="entry name" value="Transpos_ISL3"/>
</dbReference>
<dbReference type="AlphaFoldDB" id="A8ZLP4"/>
<dbReference type="EMBL" id="CP000839">
    <property type="protein sequence ID" value="ABW31734.1"/>
    <property type="molecule type" value="Genomic_DNA"/>
</dbReference>
<reference evidence="6 7" key="2">
    <citation type="journal article" date="2008" name="Proc. Natl. Acad. Sci. U.S.A.">
        <title>Niche adaptation and genome expansion in the chlorophyll d-producing cyanobacterium Acaryochloris marina.</title>
        <authorList>
            <person name="Swingley W.D."/>
            <person name="Chen M."/>
            <person name="Cheung P.C."/>
            <person name="Conrad A.L."/>
            <person name="Dejesa L.C."/>
            <person name="Hao J."/>
            <person name="Honchak B.M."/>
            <person name="Karbach L.E."/>
            <person name="Kurdoglu A."/>
            <person name="Lahiri S."/>
            <person name="Mastrian S.D."/>
            <person name="Miyashita H."/>
            <person name="Page L."/>
            <person name="Ramakrishna P."/>
            <person name="Satoh S."/>
            <person name="Sattley W.M."/>
            <person name="Shimada Y."/>
            <person name="Taylor H.L."/>
            <person name="Tomo T."/>
            <person name="Tsuchiya T."/>
            <person name="Wang Z.T."/>
            <person name="Raymond J."/>
            <person name="Mimuro M."/>
            <person name="Blankenship R.E."/>
            <person name="Touchman J.W."/>
        </authorList>
    </citation>
    <scope>NUCLEOTIDE SEQUENCE [LARGE SCALE GENOMIC DNA]</scope>
    <source>
        <strain evidence="7">MBIC 11017</strain>
        <strain evidence="6">MBIC11017</strain>
        <strain evidence="6">pREB2</strain>
        <plasmid>MBIC 11017</plasmid>
        <plasmid evidence="7">Plasmid pREB2</plasmid>
        <plasmid evidence="6">pREB2</plasmid>
    </source>
</reference>
<evidence type="ECO:0000313" key="3">
    <source>
        <dbReference type="EMBL" id="ABW31052.1"/>
    </source>
</evidence>
<evidence type="ECO:0000313" key="4">
    <source>
        <dbReference type="EMBL" id="ABW31054.1"/>
    </source>
</evidence>
<evidence type="ECO:0000313" key="7">
    <source>
        <dbReference type="Proteomes" id="UP000000268"/>
    </source>
</evidence>
<dbReference type="Pfam" id="PF02796">
    <property type="entry name" value="HTH_7"/>
    <property type="match status" value="1"/>
</dbReference>
<dbReference type="Proteomes" id="UP000000268">
    <property type="component" value="Plasmid pREB2"/>
</dbReference>
<dbReference type="KEGG" id="amr:AM1_6120"/>
<dbReference type="KEGG" id="amr:AM1_B0008"/>
<gene>
    <name evidence="3" type="ordered locus">AM1_6120</name>
    <name evidence="4" type="ordered locus">AM1_6122</name>
    <name evidence="5" type="ordered locus">AM1_B0008</name>
    <name evidence="6" type="ordered locus">AM1_B0353</name>
</gene>
<dbReference type="Pfam" id="PF01610">
    <property type="entry name" value="DDE_Tnp_ISL3"/>
    <property type="match status" value="2"/>
</dbReference>
<protein>
    <submittedName>
        <fullName evidence="6">Transposase</fullName>
    </submittedName>
</protein>
<keyword evidence="6" id="KW-0614">Plasmid</keyword>
<proteinExistence type="predicted"/>
<dbReference type="Proteomes" id="UP000000268">
    <property type="component" value="Chromosome"/>
</dbReference>
<dbReference type="GO" id="GO:0003677">
    <property type="term" value="F:DNA binding"/>
    <property type="evidence" value="ECO:0007669"/>
    <property type="project" value="InterPro"/>
</dbReference>
<organism evidence="6 7">
    <name type="scientific">Acaryochloris marina (strain MBIC 11017)</name>
    <dbReference type="NCBI Taxonomy" id="329726"/>
    <lineage>
        <taxon>Bacteria</taxon>
        <taxon>Bacillati</taxon>
        <taxon>Cyanobacteriota</taxon>
        <taxon>Cyanophyceae</taxon>
        <taxon>Acaryochloridales</taxon>
        <taxon>Acaryochloridaceae</taxon>
        <taxon>Acaryochloris</taxon>
    </lineage>
</organism>
<dbReference type="eggNOG" id="COG4584">
    <property type="taxonomic scope" value="Bacteria"/>
</dbReference>
<dbReference type="STRING" id="329726.AM1_6120"/>
<keyword evidence="7" id="KW-1185">Reference proteome</keyword>
<dbReference type="KEGG" id="amr:AM1_B0353"/>
<dbReference type="NCBIfam" id="NF033550">
    <property type="entry name" value="transpos_ISL3"/>
    <property type="match status" value="1"/>
</dbReference>
<geneLocation type="plasmid" evidence="6 7">
    <name>pREB2</name>
</geneLocation>
<sequence>MELFQQFLPCQDTLHLDSWDLDSTNHQMTFHVSSTQALACCPVCHQTSHRVHSRYERTLRDLPCVEFCLTILLQVCKFFCSNKTCKRRIFTERLPQVAVPWARRTVRFAEHLSSIGLALGGAAAARLSYQINYGSSRNTMLRALFKLPLPSVTTPKILGVDDFALRRGHEYGTILVDLEKHQPIVLLTDRKADTLADWLNEHPGVEVISRDRSKAYKSGASEGAPDALQVADRFHLLQNLEEILENVFSSHSQVIKTVEYTLLKATLAEHQDTEAMSQPVVKPQVDPNSRKAQNRARRLEKYEQTHALRKQGYLIKDIAHHLGIGKRTVYTYLAADTFQEYKTHPRRGWSGLNPYKAYLLEQWNKGRQNSKQLLAEIQQQGFKGSYTMVVRYTHKLRQSLPPQPPRDSLNELPGRGPVPEAQELIQKPLTVQRAAWLVMRKVENLTEEDETILEQLSSQPELSKAIDLAQSLLFIVRKRLPQHLDPWLDRAKNSALKPFQSFAKGLLDDYEAVKAALTLEVSNGQVEGQNNRLKMVKRQMYGRAGLDLLNKRLVLMS</sequence>
<evidence type="ECO:0000313" key="6">
    <source>
        <dbReference type="EMBL" id="ABW32071.1"/>
    </source>
</evidence>
<evidence type="ECO:0000313" key="5">
    <source>
        <dbReference type="EMBL" id="ABW31734.1"/>
    </source>
</evidence>
<dbReference type="HOGENOM" id="CLU_029608_5_1_3"/>
<dbReference type="eggNOG" id="COG3464">
    <property type="taxonomic scope" value="Bacteria"/>
</dbReference>
<dbReference type="GO" id="GO:0000150">
    <property type="term" value="F:DNA strand exchange activity"/>
    <property type="evidence" value="ECO:0007669"/>
    <property type="project" value="InterPro"/>
</dbReference>
<dbReference type="InterPro" id="IPR017894">
    <property type="entry name" value="HTH_IS21_transposase_type"/>
</dbReference>
<reference evidence="6" key="1">
    <citation type="submission" date="2007-09" db="EMBL/GenBank/DDBJ databases">
        <authorList>
            <person name="Touchman J."/>
        </authorList>
    </citation>
    <scope>NUCLEOTIDE SEQUENCE</scope>
    <source>
        <strain evidence="6">MBIC11017</strain>
        <plasmid evidence="6">pREB2</plasmid>
    </source>
</reference>
<dbReference type="EMBL" id="CP000828">
    <property type="protein sequence ID" value="ABW31052.1"/>
    <property type="molecule type" value="Genomic_DNA"/>
</dbReference>
<dbReference type="InterPro" id="IPR006120">
    <property type="entry name" value="Resolvase_HTH_dom"/>
</dbReference>
<evidence type="ECO:0000259" key="2">
    <source>
        <dbReference type="PROSITE" id="PS50531"/>
    </source>
</evidence>
<dbReference type="PANTHER" id="PTHR33498">
    <property type="entry name" value="TRANSPOSASE FOR INSERTION SEQUENCE ELEMENT IS1557"/>
    <property type="match status" value="1"/>
</dbReference>
<dbReference type="KEGG" id="amr:AM1_6122"/>
<dbReference type="PROSITE" id="PS50531">
    <property type="entry name" value="HTH_IS21"/>
    <property type="match status" value="1"/>
</dbReference>
<dbReference type="Gene3D" id="1.10.10.60">
    <property type="entry name" value="Homeodomain-like"/>
    <property type="match status" value="1"/>
</dbReference>
<dbReference type="EMBL" id="CP000839">
    <property type="protein sequence ID" value="ABW32071.1"/>
    <property type="molecule type" value="Genomic_DNA"/>
</dbReference>
<feature type="domain" description="HTH IS21-type" evidence="2">
    <location>
        <begin position="300"/>
        <end position="363"/>
    </location>
</feature>
<evidence type="ECO:0000256" key="1">
    <source>
        <dbReference type="SAM" id="MobiDB-lite"/>
    </source>
</evidence>